<dbReference type="GO" id="GO:0008168">
    <property type="term" value="F:methyltransferase activity"/>
    <property type="evidence" value="ECO:0007669"/>
    <property type="project" value="UniProtKB-KW"/>
</dbReference>
<dbReference type="Proteomes" id="UP000287022">
    <property type="component" value="Unassembled WGS sequence"/>
</dbReference>
<proteinExistence type="predicted"/>
<sequence>MCGTPHTELFYQQTRGTLQGREFWRCQNCQLIQVPAVHRLSLADEKAIYDYHENDPQDPHYRSFLDRAAVPLQSRLHSGAQGLDFGSGPGPTLSLMLTERGFPCAIYDVFYAPDTKVLNTTYDYITCTEVIEHIAAPADVLEQLLQCLKPGGWLVLMTKRWRDLAHFKGWNYRNDPTHISFFHQHTIDWLAQHWSLRIDYLSDDVVILQTKQ</sequence>
<dbReference type="AlphaFoldDB" id="A0A432Z385"/>
<dbReference type="Pfam" id="PF13489">
    <property type="entry name" value="Methyltransf_23"/>
    <property type="match status" value="1"/>
</dbReference>
<protein>
    <submittedName>
        <fullName evidence="1">Class I SAM-dependent methyltransferase</fullName>
    </submittedName>
</protein>
<dbReference type="CDD" id="cd02440">
    <property type="entry name" value="AdoMet_MTases"/>
    <property type="match status" value="1"/>
</dbReference>
<keyword evidence="1" id="KW-0489">Methyltransferase</keyword>
<evidence type="ECO:0000313" key="2">
    <source>
        <dbReference type="Proteomes" id="UP000287022"/>
    </source>
</evidence>
<dbReference type="STRING" id="1122124.GCA_000423165_01912"/>
<dbReference type="EMBL" id="PIQE01000003">
    <property type="protein sequence ID" value="RUO72309.1"/>
    <property type="molecule type" value="Genomic_DNA"/>
</dbReference>
<reference evidence="2" key="1">
    <citation type="journal article" date="2018" name="Front. Microbiol.">
        <title>Genome-Based Analysis Reveals the Taxonomy and Diversity of the Family Idiomarinaceae.</title>
        <authorList>
            <person name="Liu Y."/>
            <person name="Lai Q."/>
            <person name="Shao Z."/>
        </authorList>
    </citation>
    <scope>NUCLEOTIDE SEQUENCE [LARGE SCALE GENOMIC DNA]</scope>
    <source>
        <strain evidence="2">c121</strain>
    </source>
</reference>
<evidence type="ECO:0000313" key="1">
    <source>
        <dbReference type="EMBL" id="RUO72309.1"/>
    </source>
</evidence>
<dbReference type="Gene3D" id="3.40.50.150">
    <property type="entry name" value="Vaccinia Virus protein VP39"/>
    <property type="match status" value="1"/>
</dbReference>
<comment type="caution">
    <text evidence="1">The sequence shown here is derived from an EMBL/GenBank/DDBJ whole genome shotgun (WGS) entry which is preliminary data.</text>
</comment>
<accession>A0A432Z385</accession>
<dbReference type="InterPro" id="IPR029063">
    <property type="entry name" value="SAM-dependent_MTases_sf"/>
</dbReference>
<keyword evidence="1" id="KW-0808">Transferase</keyword>
<dbReference type="GO" id="GO:0032259">
    <property type="term" value="P:methylation"/>
    <property type="evidence" value="ECO:0007669"/>
    <property type="project" value="UniProtKB-KW"/>
</dbReference>
<gene>
    <name evidence="1" type="ORF">CWI80_10040</name>
</gene>
<dbReference type="SUPFAM" id="SSF53335">
    <property type="entry name" value="S-adenosyl-L-methionine-dependent methyltransferases"/>
    <property type="match status" value="1"/>
</dbReference>
<name>A0A432Z385_9GAMM</name>
<organism evidence="1 2">
    <name type="scientific">Pseudidiomarina sediminum</name>
    <dbReference type="NCBI Taxonomy" id="431675"/>
    <lineage>
        <taxon>Bacteria</taxon>
        <taxon>Pseudomonadati</taxon>
        <taxon>Pseudomonadota</taxon>
        <taxon>Gammaproteobacteria</taxon>
        <taxon>Alteromonadales</taxon>
        <taxon>Idiomarinaceae</taxon>
        <taxon>Pseudidiomarina</taxon>
    </lineage>
</organism>
<keyword evidence="2" id="KW-1185">Reference proteome</keyword>